<dbReference type="OrthoDB" id="8903066at2759"/>
<evidence type="ECO:0000313" key="2">
    <source>
        <dbReference type="EnsemblMetazoa" id="XP_038071498.1"/>
    </source>
</evidence>
<feature type="region of interest" description="Disordered" evidence="1">
    <location>
        <begin position="1"/>
        <end position="20"/>
    </location>
</feature>
<evidence type="ECO:0000256" key="1">
    <source>
        <dbReference type="SAM" id="MobiDB-lite"/>
    </source>
</evidence>
<dbReference type="GeneID" id="119740304"/>
<organism evidence="2 3">
    <name type="scientific">Patiria miniata</name>
    <name type="common">Bat star</name>
    <name type="synonym">Asterina miniata</name>
    <dbReference type="NCBI Taxonomy" id="46514"/>
    <lineage>
        <taxon>Eukaryota</taxon>
        <taxon>Metazoa</taxon>
        <taxon>Echinodermata</taxon>
        <taxon>Eleutherozoa</taxon>
        <taxon>Asterozoa</taxon>
        <taxon>Asteroidea</taxon>
        <taxon>Valvatacea</taxon>
        <taxon>Valvatida</taxon>
        <taxon>Asterinidae</taxon>
        <taxon>Patiria</taxon>
    </lineage>
</organism>
<protein>
    <submittedName>
        <fullName evidence="2">Uncharacterized protein</fullName>
    </submittedName>
</protein>
<proteinExistence type="predicted"/>
<accession>A0A914B5W7</accession>
<dbReference type="RefSeq" id="XP_038071498.1">
    <property type="nucleotide sequence ID" value="XM_038215570.1"/>
</dbReference>
<feature type="compositionally biased region" description="Polar residues" evidence="1">
    <location>
        <begin position="1"/>
        <end position="12"/>
    </location>
</feature>
<reference evidence="2" key="1">
    <citation type="submission" date="2022-11" db="UniProtKB">
        <authorList>
            <consortium name="EnsemblMetazoa"/>
        </authorList>
    </citation>
    <scope>IDENTIFICATION</scope>
</reference>
<keyword evidence="3" id="KW-1185">Reference proteome</keyword>
<evidence type="ECO:0000313" key="3">
    <source>
        <dbReference type="Proteomes" id="UP000887568"/>
    </source>
</evidence>
<dbReference type="Proteomes" id="UP000887568">
    <property type="component" value="Unplaced"/>
</dbReference>
<dbReference type="OMA" id="FKFWLEE"/>
<dbReference type="EnsemblMetazoa" id="XM_038215570.1">
    <property type="protein sequence ID" value="XP_038071498.1"/>
    <property type="gene ID" value="LOC119740304"/>
</dbReference>
<sequence>MTTRMAMRSTSVEPGPKVRPNYSADLDNRLAYGNLPRWIVQGVDVPKDVRIMQMSHAKGQRANPPLYAGNSTGIIRSAPQPRPDPQVKPYTIKTPWAGQGGETYTAYVSRKQSVPNLTDSPYAYSASHLGEQPKRSWKYNVYNTHAKQGFKFWLEEKQPINKSQKYTFGSTKTFLGLGNGPRN</sequence>
<name>A0A914B5W7_PATMI</name>
<dbReference type="AlphaFoldDB" id="A0A914B5W7"/>